<feature type="transmembrane region" description="Helical" evidence="1">
    <location>
        <begin position="136"/>
        <end position="155"/>
    </location>
</feature>
<reference evidence="2" key="1">
    <citation type="submission" date="2020-11" db="EMBL/GenBank/DDBJ databases">
        <authorList>
            <consortium name="DOE Joint Genome Institute"/>
            <person name="Ahrendt S."/>
            <person name="Riley R."/>
            <person name="Andreopoulos W."/>
            <person name="Labutti K."/>
            <person name="Pangilinan J."/>
            <person name="Ruiz-Duenas F.J."/>
            <person name="Barrasa J.M."/>
            <person name="Sanchez-Garcia M."/>
            <person name="Camarero S."/>
            <person name="Miyauchi S."/>
            <person name="Serrano A."/>
            <person name="Linde D."/>
            <person name="Babiker R."/>
            <person name="Drula E."/>
            <person name="Ayuso-Fernandez I."/>
            <person name="Pacheco R."/>
            <person name="Padilla G."/>
            <person name="Ferreira P."/>
            <person name="Barriuso J."/>
            <person name="Kellner H."/>
            <person name="Castanera R."/>
            <person name="Alfaro M."/>
            <person name="Ramirez L."/>
            <person name="Pisabarro A.G."/>
            <person name="Kuo A."/>
            <person name="Tritt A."/>
            <person name="Lipzen A."/>
            <person name="He G."/>
            <person name="Yan M."/>
            <person name="Ng V."/>
            <person name="Cullen D."/>
            <person name="Martin F."/>
            <person name="Rosso M.-N."/>
            <person name="Henrissat B."/>
            <person name="Hibbett D."/>
            <person name="Martinez A.T."/>
            <person name="Grigoriev I.V."/>
        </authorList>
    </citation>
    <scope>NUCLEOTIDE SEQUENCE</scope>
    <source>
        <strain evidence="2">CBS 506.95</strain>
    </source>
</reference>
<evidence type="ECO:0000313" key="3">
    <source>
        <dbReference type="Proteomes" id="UP000807306"/>
    </source>
</evidence>
<accession>A0A9P6E7W3</accession>
<comment type="caution">
    <text evidence="2">The sequence shown here is derived from an EMBL/GenBank/DDBJ whole genome shotgun (WGS) entry which is preliminary data.</text>
</comment>
<dbReference type="EMBL" id="MU157907">
    <property type="protein sequence ID" value="KAF9523974.1"/>
    <property type="molecule type" value="Genomic_DNA"/>
</dbReference>
<keyword evidence="1" id="KW-0472">Membrane</keyword>
<evidence type="ECO:0000313" key="2">
    <source>
        <dbReference type="EMBL" id="KAF9523974.1"/>
    </source>
</evidence>
<name>A0A9P6E7W3_9AGAR</name>
<feature type="transmembrane region" description="Helical" evidence="1">
    <location>
        <begin position="6"/>
        <end position="25"/>
    </location>
</feature>
<feature type="transmembrane region" description="Helical" evidence="1">
    <location>
        <begin position="425"/>
        <end position="448"/>
    </location>
</feature>
<evidence type="ECO:0000256" key="1">
    <source>
        <dbReference type="SAM" id="Phobius"/>
    </source>
</evidence>
<feature type="transmembrane region" description="Helical" evidence="1">
    <location>
        <begin position="460"/>
        <end position="482"/>
    </location>
</feature>
<keyword evidence="1" id="KW-1133">Transmembrane helix</keyword>
<feature type="transmembrane region" description="Helical" evidence="1">
    <location>
        <begin position="219"/>
        <end position="237"/>
    </location>
</feature>
<organism evidence="2 3">
    <name type="scientific">Crepidotus variabilis</name>
    <dbReference type="NCBI Taxonomy" id="179855"/>
    <lineage>
        <taxon>Eukaryota</taxon>
        <taxon>Fungi</taxon>
        <taxon>Dikarya</taxon>
        <taxon>Basidiomycota</taxon>
        <taxon>Agaricomycotina</taxon>
        <taxon>Agaricomycetes</taxon>
        <taxon>Agaricomycetidae</taxon>
        <taxon>Agaricales</taxon>
        <taxon>Agaricineae</taxon>
        <taxon>Crepidotaceae</taxon>
        <taxon>Crepidotus</taxon>
    </lineage>
</organism>
<feature type="transmembrane region" description="Helical" evidence="1">
    <location>
        <begin position="567"/>
        <end position="586"/>
    </location>
</feature>
<proteinExistence type="predicted"/>
<feature type="transmembrane region" description="Helical" evidence="1">
    <location>
        <begin position="257"/>
        <end position="275"/>
    </location>
</feature>
<gene>
    <name evidence="2" type="ORF">CPB83DRAFT_886592</name>
</gene>
<keyword evidence="1" id="KW-0812">Transmembrane</keyword>
<dbReference type="OrthoDB" id="5392263at2759"/>
<protein>
    <submittedName>
        <fullName evidence="2">Uncharacterized protein</fullName>
    </submittedName>
</protein>
<dbReference type="AlphaFoldDB" id="A0A9P6E7W3"/>
<dbReference type="Proteomes" id="UP000807306">
    <property type="component" value="Unassembled WGS sequence"/>
</dbReference>
<keyword evidence="3" id="KW-1185">Reference proteome</keyword>
<sequence length="602" mass="66608">MELSFIASQCIDILSLLLTKAMLIFDRRCLRLRLLILTTFVAVVSATNFAKCLEDIKQRPETSYGWRDNNGLPVIESNATTAITYDLCVKACGSDAEPASWPVFSQQFSAWLLPYLALISQLPFGANDKYNNLQSMLLTVGSPVLAAYSLILTLLNGRWIAQRFTPFKEHPHASRAVRALSRLQQAPLRITDDKKLLSALIKNKEWWDELLSWLNMTHTWSISAATSIAWVFIAYIFTVIDSLTGEVDEMVNANGQAVGSIWLWLLAVVVGWLQISPKCDSIHLDHSLSRANKLAFASSGKSLADSNADSKPAIYLSIDLSTLRCDEGRSPPIFNYSRLFVWVQAVEQVADTFRSPTSLTRSSFLSTHNEFLEGSEPGGESNELLLIPLRRRTDSDSRSDSGIEGGSTIQNRRQHRWGDGIWERILIASGIALFLQWGTTGAALVVVWYTPTKGIGCRSLAYICYGVTSTLVWAAMLLSSILSNYSVTSKLQSTLSSQIATETSIILRRLGKCLATANAIGLVVVCVMQFSNFFDRCYCNSSVLTLGGTAYNVITFQDADIDGMRRAWGGGVVLAVASIILFYAFVNLFLEPSFPNCENNNR</sequence>